<gene>
    <name evidence="13" type="primary">susC_45</name>
    <name evidence="13" type="ORF">VIC01_02435</name>
</gene>
<evidence type="ECO:0000259" key="12">
    <source>
        <dbReference type="Pfam" id="PF07715"/>
    </source>
</evidence>
<comment type="subcellular location">
    <subcellularLocation>
        <location evidence="1 8">Cell outer membrane</location>
        <topology evidence="1 8">Multi-pass membrane protein</topology>
    </subcellularLocation>
</comment>
<keyword evidence="4 8" id="KW-0812">Transmembrane</keyword>
<dbReference type="NCBIfam" id="TIGR04057">
    <property type="entry name" value="SusC_RagA_signa"/>
    <property type="match status" value="1"/>
</dbReference>
<evidence type="ECO:0000313" key="13">
    <source>
        <dbReference type="EMBL" id="QEW36872.1"/>
    </source>
</evidence>
<comment type="similarity">
    <text evidence="8 9">Belongs to the TonB-dependent receptor family.</text>
</comment>
<evidence type="ECO:0000256" key="4">
    <source>
        <dbReference type="ARBA" id="ARBA00022692"/>
    </source>
</evidence>
<evidence type="ECO:0000256" key="1">
    <source>
        <dbReference type="ARBA" id="ARBA00004571"/>
    </source>
</evidence>
<evidence type="ECO:0000256" key="5">
    <source>
        <dbReference type="ARBA" id="ARBA00023077"/>
    </source>
</evidence>
<feature type="domain" description="TonB-dependent receptor plug" evidence="12">
    <location>
        <begin position="130"/>
        <end position="255"/>
    </location>
</feature>
<feature type="chain" id="PRO_5025021408" evidence="10">
    <location>
        <begin position="26"/>
        <end position="1038"/>
    </location>
</feature>
<dbReference type="InterPro" id="IPR039426">
    <property type="entry name" value="TonB-dep_rcpt-like"/>
</dbReference>
<dbReference type="Gene3D" id="2.60.40.1120">
    <property type="entry name" value="Carboxypeptidase-like, regulatory domain"/>
    <property type="match status" value="1"/>
</dbReference>
<accession>A0A5P3AT05</accession>
<dbReference type="Gene3D" id="2.40.170.20">
    <property type="entry name" value="TonB-dependent receptor, beta-barrel domain"/>
    <property type="match status" value="1"/>
</dbReference>
<dbReference type="Proteomes" id="UP000326091">
    <property type="component" value="Chromosome"/>
</dbReference>
<evidence type="ECO:0000256" key="2">
    <source>
        <dbReference type="ARBA" id="ARBA00022448"/>
    </source>
</evidence>
<dbReference type="InterPro" id="IPR023996">
    <property type="entry name" value="TonB-dep_OMP_SusC/RagA"/>
</dbReference>
<evidence type="ECO:0000256" key="10">
    <source>
        <dbReference type="SAM" id="SignalP"/>
    </source>
</evidence>
<dbReference type="InterPro" id="IPR036942">
    <property type="entry name" value="Beta-barrel_TonB_sf"/>
</dbReference>
<dbReference type="Pfam" id="PF07715">
    <property type="entry name" value="Plug"/>
    <property type="match status" value="1"/>
</dbReference>
<keyword evidence="6 8" id="KW-0472">Membrane</keyword>
<dbReference type="GO" id="GO:0009279">
    <property type="term" value="C:cell outer membrane"/>
    <property type="evidence" value="ECO:0007669"/>
    <property type="project" value="UniProtKB-SubCell"/>
</dbReference>
<keyword evidence="5 9" id="KW-0798">TonB box</keyword>
<dbReference type="InterPro" id="IPR000531">
    <property type="entry name" value="Beta-barrel_TonB"/>
</dbReference>
<dbReference type="Pfam" id="PF13715">
    <property type="entry name" value="CarbopepD_reg_2"/>
    <property type="match status" value="1"/>
</dbReference>
<dbReference type="Pfam" id="PF00593">
    <property type="entry name" value="TonB_dep_Rec_b-barrel"/>
    <property type="match status" value="1"/>
</dbReference>
<feature type="signal peptide" evidence="10">
    <location>
        <begin position="1"/>
        <end position="25"/>
    </location>
</feature>
<evidence type="ECO:0000259" key="11">
    <source>
        <dbReference type="Pfam" id="PF00593"/>
    </source>
</evidence>
<keyword evidence="13" id="KW-0675">Receptor</keyword>
<evidence type="ECO:0000256" key="9">
    <source>
        <dbReference type="RuleBase" id="RU003357"/>
    </source>
</evidence>
<dbReference type="InterPro" id="IPR023997">
    <property type="entry name" value="TonB-dep_OMP_SusC/RagA_CS"/>
</dbReference>
<dbReference type="InterPro" id="IPR012910">
    <property type="entry name" value="Plug_dom"/>
</dbReference>
<proteinExistence type="inferred from homology"/>
<dbReference type="AlphaFoldDB" id="A0A5P3AT05"/>
<dbReference type="FunFam" id="2.60.40.1120:FF:000003">
    <property type="entry name" value="Outer membrane protein Omp121"/>
    <property type="match status" value="1"/>
</dbReference>
<evidence type="ECO:0000256" key="8">
    <source>
        <dbReference type="PROSITE-ProRule" id="PRU01360"/>
    </source>
</evidence>
<keyword evidence="3 8" id="KW-1134">Transmembrane beta strand</keyword>
<dbReference type="InterPro" id="IPR008969">
    <property type="entry name" value="CarboxyPept-like_regulatory"/>
</dbReference>
<dbReference type="PROSITE" id="PS52016">
    <property type="entry name" value="TONB_DEPENDENT_REC_3"/>
    <property type="match status" value="1"/>
</dbReference>
<keyword evidence="10" id="KW-0732">Signal</keyword>
<sequence length="1038" mass="114525">MKKNRLNLVSAMLLLSGLSTGYLQAAPHKVVTKMYSTQQDNTCVGQVVDQKGETVIGASVIVKGTSNGTITDFDGNFTLNEVKTGDMIEISYVGYQTQVVQYDGKTLKITLKKNTELLDEVVVVGYGVQKKRDLTGAISSVKMDETPVNTYSTVSHALAGKAAGLQVTQSSAQVGGGSTFRIRGAASTGAGNDPLIIIDGIPVSSGSSLGSGNRYNAGTTDNVLSSINPNDIESIEVLKDASSTAIYGSRAGHGVIIVTTKRGKEQKAQVRYSGNVSVQTMKNGYKALNGPEYMEYYNRFTYEDYLMTNGLGIYENYVDLGAGHEAPEYHPTYSPDQIANAQNTDWFDEVSRTGMMHSHNVSVNGGSKTTQYMASLGYMGQSGVVKNNNMDRVTAKINLDQTLSKYAKAGISLNISRNSLDNVPLGTGTFENAGILSSAAMFNPTLPVYDENGKYSVNPYFTQLPNPVSLLEITDKTTKDRILASAYLQIEPVKGLILKANFGIDRQYEKRKQYLPKTTMYGEQANGQASISQSDNNDYLMDLTATYMKDFGNHSLTVLAGYSFQQFNSEWVSAGNQDFITDGFLYNNLGAGNFAKPSVGSGASKTSLGSYFGRINYSYLSRYLLTLTMRADGASNFDPDNRWGFFPSVSAGWRFSDEPFMASLNDVVSNGKLRISYGQTGNSNVGNRTMNLYNTGYNNVFGNTIHTGVLASQLGNPNLTWETTKEFNVGLDLGFINNRISLSMEYFNRTISDLLVKEKSLPSYNEVTSIASNIGETKSQGFEMTLNTVNIDNRDWTWTTDLTLSLYRDRWKERDPNWKPAAYQKEDDWIRSMYSFVSDGLMQPGEERPKHQPTLMPGQIKMKDLDKNGVLDDHDKVLLGSKDPAFLFGFNNTVRYKNFDLNIYLYGEVNALKGASYYDDWTTMGYGFTQGRNSSQGFKDTWRHDNQHAKYANITGVGPDGAGDYFIKKISYLRCRNITLGYTIPVSNKILNNIRVYADVNNPFVLTNWTGLDPETDNGNSYAYPNVTSFSLGVDITF</sequence>
<dbReference type="InterPro" id="IPR037066">
    <property type="entry name" value="Plug_dom_sf"/>
</dbReference>
<dbReference type="Gene3D" id="2.170.130.10">
    <property type="entry name" value="TonB-dependent receptor, plug domain"/>
    <property type="match status" value="1"/>
</dbReference>
<reference evidence="13 14" key="1">
    <citation type="submission" date="2019-09" db="EMBL/GenBank/DDBJ databases">
        <title>Commensal-derived Metabolites Govern Vibrio cholerae Pathogenesis in Host.</title>
        <authorList>
            <person name="Yoon S.S."/>
            <person name="Yoon M.Y."/>
        </authorList>
    </citation>
    <scope>NUCLEOTIDE SEQUENCE [LARGE SCALE GENOMIC DNA]</scope>
    <source>
        <strain evidence="13 14">VIC01</strain>
    </source>
</reference>
<name>A0A5P3AT05_PHOVU</name>
<protein>
    <submittedName>
        <fullName evidence="13">TonB-dependent receptor SusC</fullName>
    </submittedName>
</protein>
<keyword evidence="2 8" id="KW-0813">Transport</keyword>
<organism evidence="13 14">
    <name type="scientific">Phocaeicola vulgatus</name>
    <name type="common">Bacteroides vulgatus</name>
    <dbReference type="NCBI Taxonomy" id="821"/>
    <lineage>
        <taxon>Bacteria</taxon>
        <taxon>Pseudomonadati</taxon>
        <taxon>Bacteroidota</taxon>
        <taxon>Bacteroidia</taxon>
        <taxon>Bacteroidales</taxon>
        <taxon>Bacteroidaceae</taxon>
        <taxon>Phocaeicola</taxon>
    </lineage>
</organism>
<feature type="domain" description="TonB-dependent receptor-like beta-barrel" evidence="11">
    <location>
        <begin position="508"/>
        <end position="809"/>
    </location>
</feature>
<dbReference type="NCBIfam" id="TIGR04056">
    <property type="entry name" value="OMP_RagA_SusC"/>
    <property type="match status" value="1"/>
</dbReference>
<dbReference type="SUPFAM" id="SSF56935">
    <property type="entry name" value="Porins"/>
    <property type="match status" value="1"/>
</dbReference>
<dbReference type="RefSeq" id="WP_151061768.1">
    <property type="nucleotide sequence ID" value="NZ_CP043529.1"/>
</dbReference>
<dbReference type="SUPFAM" id="SSF49464">
    <property type="entry name" value="Carboxypeptidase regulatory domain-like"/>
    <property type="match status" value="1"/>
</dbReference>
<keyword evidence="7 8" id="KW-0998">Cell outer membrane</keyword>
<dbReference type="EMBL" id="CP043529">
    <property type="protein sequence ID" value="QEW36872.1"/>
    <property type="molecule type" value="Genomic_DNA"/>
</dbReference>
<evidence type="ECO:0000256" key="6">
    <source>
        <dbReference type="ARBA" id="ARBA00023136"/>
    </source>
</evidence>
<evidence type="ECO:0000313" key="14">
    <source>
        <dbReference type="Proteomes" id="UP000326091"/>
    </source>
</evidence>
<evidence type="ECO:0000256" key="3">
    <source>
        <dbReference type="ARBA" id="ARBA00022452"/>
    </source>
</evidence>
<evidence type="ECO:0000256" key="7">
    <source>
        <dbReference type="ARBA" id="ARBA00023237"/>
    </source>
</evidence>